<organism evidence="1 2">
    <name type="scientific">Verruconis gallopava</name>
    <dbReference type="NCBI Taxonomy" id="253628"/>
    <lineage>
        <taxon>Eukaryota</taxon>
        <taxon>Fungi</taxon>
        <taxon>Dikarya</taxon>
        <taxon>Ascomycota</taxon>
        <taxon>Pezizomycotina</taxon>
        <taxon>Dothideomycetes</taxon>
        <taxon>Pleosporomycetidae</taxon>
        <taxon>Venturiales</taxon>
        <taxon>Sympoventuriaceae</taxon>
        <taxon>Verruconis</taxon>
    </lineage>
</organism>
<name>A0A0D2AS46_9PEZI</name>
<reference evidence="1 2" key="1">
    <citation type="submission" date="2015-01" db="EMBL/GenBank/DDBJ databases">
        <title>The Genome Sequence of Ochroconis gallopava CBS43764.</title>
        <authorList>
            <consortium name="The Broad Institute Genomics Platform"/>
            <person name="Cuomo C."/>
            <person name="de Hoog S."/>
            <person name="Gorbushina A."/>
            <person name="Stielow B."/>
            <person name="Teixiera M."/>
            <person name="Abouelleil A."/>
            <person name="Chapman S.B."/>
            <person name="Priest M."/>
            <person name="Young S.K."/>
            <person name="Wortman J."/>
            <person name="Nusbaum C."/>
            <person name="Birren B."/>
        </authorList>
    </citation>
    <scope>NUCLEOTIDE SEQUENCE [LARGE SCALE GENOMIC DNA]</scope>
    <source>
        <strain evidence="1 2">CBS 43764</strain>
    </source>
</reference>
<dbReference type="AlphaFoldDB" id="A0A0D2AS46"/>
<dbReference type="InParanoid" id="A0A0D2AS46"/>
<keyword evidence="2" id="KW-1185">Reference proteome</keyword>
<proteinExistence type="predicted"/>
<sequence length="180" mass="20238">MALSKTNASSPFSRLFVPKQVAHNDEKLRKICTNLRSELSLIKSVVSKQGRVKQDDKRHVIKVIGDIIDDILQNDRTLSPDARRRLVNMAVSILWSDPEVGVVRLESEEAKVQKPPKQVDFNNRVAYIPPPKVSTAQRLQRAVSNVDLKLTAKKTTKMLRRQASMPAMPALPHMTPSPEV</sequence>
<dbReference type="RefSeq" id="XP_016219234.1">
    <property type="nucleotide sequence ID" value="XM_016352977.1"/>
</dbReference>
<dbReference type="HOGENOM" id="CLU_1497346_0_0_1"/>
<evidence type="ECO:0000313" key="2">
    <source>
        <dbReference type="Proteomes" id="UP000053259"/>
    </source>
</evidence>
<dbReference type="GeneID" id="27308236"/>
<dbReference type="Proteomes" id="UP000053259">
    <property type="component" value="Unassembled WGS sequence"/>
</dbReference>
<protein>
    <submittedName>
        <fullName evidence="1">Uncharacterized protein</fullName>
    </submittedName>
</protein>
<dbReference type="EMBL" id="KN847529">
    <property type="protein sequence ID" value="KIW09365.1"/>
    <property type="molecule type" value="Genomic_DNA"/>
</dbReference>
<gene>
    <name evidence="1" type="ORF">PV09_00263</name>
</gene>
<accession>A0A0D2AS46</accession>
<dbReference type="VEuPathDB" id="FungiDB:PV09_00263"/>
<evidence type="ECO:0000313" key="1">
    <source>
        <dbReference type="EMBL" id="KIW09365.1"/>
    </source>
</evidence>